<proteinExistence type="predicted"/>
<evidence type="ECO:0000256" key="4">
    <source>
        <dbReference type="SAM" id="Phobius"/>
    </source>
</evidence>
<evidence type="ECO:0000256" key="2">
    <source>
        <dbReference type="ARBA" id="ARBA00022737"/>
    </source>
</evidence>
<dbReference type="PANTHER" id="PTHR22847:SF637">
    <property type="entry name" value="WD REPEAT DOMAIN 5B"/>
    <property type="match status" value="1"/>
</dbReference>
<feature type="repeat" description="WD" evidence="3">
    <location>
        <begin position="95"/>
        <end position="125"/>
    </location>
</feature>
<feature type="repeat" description="WD" evidence="3">
    <location>
        <begin position="144"/>
        <end position="178"/>
    </location>
</feature>
<reference evidence="5" key="1">
    <citation type="submission" date="2025-08" db="UniProtKB">
        <authorList>
            <consortium name="Ensembl"/>
        </authorList>
    </citation>
    <scope>IDENTIFICATION</scope>
</reference>
<keyword evidence="6" id="KW-1185">Reference proteome</keyword>
<protein>
    <submittedName>
        <fullName evidence="5">Uncharacterized protein</fullName>
    </submittedName>
</protein>
<dbReference type="InterPro" id="IPR020472">
    <property type="entry name" value="WD40_PAC1"/>
</dbReference>
<dbReference type="InterPro" id="IPR015943">
    <property type="entry name" value="WD40/YVTN_repeat-like_dom_sf"/>
</dbReference>
<dbReference type="PRINTS" id="PR00320">
    <property type="entry name" value="GPROTEINBRPT"/>
</dbReference>
<organism evidence="5 6">
    <name type="scientific">Cyprinus carpio carpio</name>
    <dbReference type="NCBI Taxonomy" id="630221"/>
    <lineage>
        <taxon>Eukaryota</taxon>
        <taxon>Metazoa</taxon>
        <taxon>Chordata</taxon>
        <taxon>Craniata</taxon>
        <taxon>Vertebrata</taxon>
        <taxon>Euteleostomi</taxon>
        <taxon>Actinopterygii</taxon>
        <taxon>Neopterygii</taxon>
        <taxon>Teleostei</taxon>
        <taxon>Ostariophysi</taxon>
        <taxon>Cypriniformes</taxon>
        <taxon>Cyprinidae</taxon>
        <taxon>Cyprininae</taxon>
        <taxon>Cyprinus</taxon>
    </lineage>
</organism>
<dbReference type="PROSITE" id="PS50294">
    <property type="entry name" value="WD_REPEATS_REGION"/>
    <property type="match status" value="1"/>
</dbReference>
<evidence type="ECO:0000256" key="1">
    <source>
        <dbReference type="ARBA" id="ARBA00022574"/>
    </source>
</evidence>
<reference evidence="5" key="2">
    <citation type="submission" date="2025-09" db="UniProtKB">
        <authorList>
            <consortium name="Ensembl"/>
        </authorList>
    </citation>
    <scope>IDENTIFICATION</scope>
</reference>
<evidence type="ECO:0000256" key="3">
    <source>
        <dbReference type="PROSITE-ProRule" id="PRU00221"/>
    </source>
</evidence>
<dbReference type="SMART" id="SM00320">
    <property type="entry name" value="WD40"/>
    <property type="match status" value="2"/>
</dbReference>
<keyword evidence="1 3" id="KW-0853">WD repeat</keyword>
<dbReference type="InterPro" id="IPR036322">
    <property type="entry name" value="WD40_repeat_dom_sf"/>
</dbReference>
<keyword evidence="4" id="KW-0472">Membrane</keyword>
<dbReference type="PROSITE" id="PS50082">
    <property type="entry name" value="WD_REPEATS_2"/>
    <property type="match status" value="2"/>
</dbReference>
<dbReference type="GO" id="GO:1990234">
    <property type="term" value="C:transferase complex"/>
    <property type="evidence" value="ECO:0007669"/>
    <property type="project" value="UniProtKB-ARBA"/>
</dbReference>
<dbReference type="PANTHER" id="PTHR22847">
    <property type="entry name" value="WD40 REPEAT PROTEIN"/>
    <property type="match status" value="1"/>
</dbReference>
<dbReference type="SUPFAM" id="SSF50978">
    <property type="entry name" value="WD40 repeat-like"/>
    <property type="match status" value="1"/>
</dbReference>
<dbReference type="Proteomes" id="UP001108240">
    <property type="component" value="Unplaced"/>
</dbReference>
<keyword evidence="4" id="KW-1133">Transmembrane helix</keyword>
<dbReference type="Pfam" id="PF00400">
    <property type="entry name" value="WD40"/>
    <property type="match status" value="3"/>
</dbReference>
<sequence>MTHGQNCIWSVLFPQAYSTMSSSLNTLTLLAFFHVLDIWVVVRGMSVKDEFCLSKMVYCAANNISMRQAISNATGSWDRTVRVWKLLEEKEPVTLQGHQGNMTCVCFSFSGMLASGSWDGTVRVWLPMRHACLFVLGGCERVWVRSLAFSRDGLVLASTAEGDMVRIWDMTTGVCLKRLQVIENL</sequence>
<evidence type="ECO:0000313" key="5">
    <source>
        <dbReference type="Ensembl" id="ENSCCRP00000141781.1"/>
    </source>
</evidence>
<keyword evidence="2" id="KW-0677">Repeat</keyword>
<dbReference type="Ensembl" id="ENSCCRT00000184184.1">
    <property type="protein sequence ID" value="ENSCCRP00000141781.1"/>
    <property type="gene ID" value="ENSCCRG00000068270.1"/>
</dbReference>
<dbReference type="InterPro" id="IPR001680">
    <property type="entry name" value="WD40_rpt"/>
</dbReference>
<name>A0A9J8AGS7_CYPCA</name>
<evidence type="ECO:0000313" key="6">
    <source>
        <dbReference type="Proteomes" id="UP001108240"/>
    </source>
</evidence>
<keyword evidence="4" id="KW-0812">Transmembrane</keyword>
<dbReference type="AlphaFoldDB" id="A0A9J8AGS7"/>
<accession>A0A9J8AGS7</accession>
<feature type="transmembrane region" description="Helical" evidence="4">
    <location>
        <begin position="22"/>
        <end position="42"/>
    </location>
</feature>
<dbReference type="Gene3D" id="2.130.10.10">
    <property type="entry name" value="YVTN repeat-like/Quinoprotein amine dehydrogenase"/>
    <property type="match status" value="1"/>
</dbReference>